<dbReference type="Proteomes" id="UP000556843">
    <property type="component" value="Unassembled WGS sequence"/>
</dbReference>
<comment type="caution">
    <text evidence="1">The sequence shown here is derived from an EMBL/GenBank/DDBJ whole genome shotgun (WGS) entry which is preliminary data.</text>
</comment>
<gene>
    <name evidence="1" type="ORF">G6W56_14580</name>
</gene>
<reference evidence="1" key="1">
    <citation type="submission" date="2020-03" db="EMBL/GenBank/DDBJ databases">
        <title>Complete genome sequence of sixteen Streptomyces strains facilitates identification of candidate genes involved in plant growth-promotion in grain legumes and cereals.</title>
        <authorList>
            <person name="Gopalakrishnan S."/>
            <person name="Thakur V."/>
            <person name="Saxena R."/>
            <person name="Vadlamudi S."/>
            <person name="Purohit S."/>
            <person name="Kumar V."/>
            <person name="Rathore A."/>
            <person name="Chitikineni A."/>
            <person name="Varshney R.K."/>
        </authorList>
    </citation>
    <scope>NUCLEOTIDE SEQUENCE</scope>
    <source>
        <strain evidence="1">CAI-93</strain>
    </source>
</reference>
<organism evidence="1 2">
    <name type="scientific">Streptomyces fungicidicus</name>
    <dbReference type="NCBI Taxonomy" id="68203"/>
    <lineage>
        <taxon>Bacteria</taxon>
        <taxon>Bacillati</taxon>
        <taxon>Actinomycetota</taxon>
        <taxon>Actinomycetes</taxon>
        <taxon>Kitasatosporales</taxon>
        <taxon>Streptomycetaceae</taxon>
        <taxon>Streptomyces</taxon>
    </lineage>
</organism>
<keyword evidence="1" id="KW-0503">Monooxygenase</keyword>
<protein>
    <submittedName>
        <fullName evidence="1">NtaA/DmoA family FMN-dependent monooxygenase</fullName>
        <ecNumber evidence="1">1.14.-.-</ecNumber>
    </submittedName>
</protein>
<name>A0ACC7Y0E6_9ACTN</name>
<sequence>MTSRPMHLAAHFPGVNNTTVWAEDAQTSPPPAGPGGRQIAFSSFTHLARTAERGLFDFFFLAEGLRLREHQGRIHDLDVVGRPESLTVLTALAATTERLGLAATVNATFNEPYELARRLATLDHLSAGRAAWNVVTSFDAFTGENFRRGGFLDRADRYTRAAEFVATARALWDAAAPDGAGQPVTHTGQHFGIEGRFGLPRSPQGHPVVIQAGDSPEGREFAAAAADVIFTRHGTLEAGRAFYTDVKGRLPAHGRRPEELKIMPGVTFVLGDTDAEAQENAVEIRRRQISPQNALYALEQIWGIDLSGHDPDGPLPEADPDVDSTFVQGRVKHGDPRQIAEKWRALSAEKGLSSRETVIEATGRQSFVGTPAAVAEQMISFVDRRAADGFILVPHLTPDGLDPFVDRVVPILQERGAFRTEYTGTTLRDHLGLPGPRPRTEAGRG</sequence>
<accession>A0ACC7Y0E6</accession>
<evidence type="ECO:0000313" key="2">
    <source>
        <dbReference type="Proteomes" id="UP000556843"/>
    </source>
</evidence>
<keyword evidence="2" id="KW-1185">Reference proteome</keyword>
<dbReference type="EC" id="1.14.-.-" evidence="1"/>
<proteinExistence type="predicted"/>
<dbReference type="EMBL" id="JAANNW010000011">
    <property type="protein sequence ID" value="NUV75370.1"/>
    <property type="molecule type" value="Genomic_DNA"/>
</dbReference>
<keyword evidence="1" id="KW-0560">Oxidoreductase</keyword>
<evidence type="ECO:0000313" key="1">
    <source>
        <dbReference type="EMBL" id="NUV75370.1"/>
    </source>
</evidence>